<dbReference type="AlphaFoldDB" id="A0A7Y9TAE4"/>
<proteinExistence type="predicted"/>
<sequence>MTVKTIAELLEQISTRRVRPTIADFLFLRLLTDADSADTQTMLRENSSLSEIRDLLSEAVSGDEPTCSEASSALLAWRESIIAEEAGDRDSSIKHSKAIISYTDCSRFPLTCGQAYLKIGTALAVKSQTRKKTDENILTEAIQNLEQSLSTFGESAMPDLRCLAHYDLARAFHGRWMRASDWDEDAGGSSKENAIRHGTAALHLMDAGCQIGDRLALTRIMIELLISDRTSYQNKETHSQIAKMVEGLLASNDAARLDPDTAEAFQNILKENT</sequence>
<name>A0A7Y9TAE4_9BACT</name>
<reference evidence="1 2" key="1">
    <citation type="submission" date="2020-07" db="EMBL/GenBank/DDBJ databases">
        <title>Genomic Encyclopedia of Type Strains, Phase IV (KMG-V): Genome sequencing to study the core and pangenomes of soil and plant-associated prokaryotes.</title>
        <authorList>
            <person name="Whitman W."/>
        </authorList>
    </citation>
    <scope>NUCLEOTIDE SEQUENCE [LARGE SCALE GENOMIC DNA]</scope>
    <source>
        <strain evidence="1 2">M8UP30</strain>
    </source>
</reference>
<protein>
    <submittedName>
        <fullName evidence="1">DNA-binding transcriptional MerR regulator</fullName>
    </submittedName>
</protein>
<comment type="caution">
    <text evidence="1">The sequence shown here is derived from an EMBL/GenBank/DDBJ whole genome shotgun (WGS) entry which is preliminary data.</text>
</comment>
<accession>A0A7Y9TAE4</accession>
<dbReference type="EMBL" id="JACCCV010000002">
    <property type="protein sequence ID" value="NYF52230.1"/>
    <property type="molecule type" value="Genomic_DNA"/>
</dbReference>
<gene>
    <name evidence="1" type="ORF">HDF12_002629</name>
</gene>
<dbReference type="GO" id="GO:0003677">
    <property type="term" value="F:DNA binding"/>
    <property type="evidence" value="ECO:0007669"/>
    <property type="project" value="UniProtKB-KW"/>
</dbReference>
<evidence type="ECO:0000313" key="2">
    <source>
        <dbReference type="Proteomes" id="UP000534186"/>
    </source>
</evidence>
<keyword evidence="1" id="KW-0238">DNA-binding</keyword>
<organism evidence="1 2">
    <name type="scientific">Tunturiibacter lichenicola</name>
    <dbReference type="NCBI Taxonomy" id="2051959"/>
    <lineage>
        <taxon>Bacteria</taxon>
        <taxon>Pseudomonadati</taxon>
        <taxon>Acidobacteriota</taxon>
        <taxon>Terriglobia</taxon>
        <taxon>Terriglobales</taxon>
        <taxon>Acidobacteriaceae</taxon>
        <taxon>Tunturiibacter</taxon>
    </lineage>
</organism>
<evidence type="ECO:0000313" key="1">
    <source>
        <dbReference type="EMBL" id="NYF52230.1"/>
    </source>
</evidence>
<dbReference type="Proteomes" id="UP000534186">
    <property type="component" value="Unassembled WGS sequence"/>
</dbReference>